<dbReference type="Proteomes" id="UP000000702">
    <property type="component" value="Unassembled WGS sequence"/>
</dbReference>
<comment type="subcellular location">
    <subcellularLocation>
        <location evidence="1">Cell membrane</location>
        <topology evidence="1">Lipid-anchor</topology>
        <topology evidence="1">GPI-anchor</topology>
    </subcellularLocation>
</comment>
<reference evidence="10" key="1">
    <citation type="submission" date="2011-07" db="EMBL/GenBank/DDBJ databases">
        <title>Divergent evolution of antigenic variation in African trypanosomes.</title>
        <authorList>
            <person name="Jackson A.P."/>
            <person name="Berry A."/>
            <person name="Allison H.C."/>
            <person name="Burton P."/>
            <person name="Anderson J."/>
            <person name="Aslett M."/>
            <person name="Brown R."/>
            <person name="Corton N."/>
            <person name="Harris D."/>
            <person name="Hauser H."/>
            <person name="Gamble J."/>
            <person name="Gilderthorp R."/>
            <person name="McQuillan J."/>
            <person name="Quail M.A."/>
            <person name="Sanders M."/>
            <person name="Van Tonder A."/>
            <person name="Ginger M.L."/>
            <person name="Donelson J.E."/>
            <person name="Field M.C."/>
            <person name="Barry J.D."/>
            <person name="Berriman M."/>
            <person name="Hertz-Fowler C."/>
        </authorList>
    </citation>
    <scope>NUCLEOTIDE SEQUENCE [LARGE SCALE GENOMIC DNA]</scope>
    <source>
        <strain evidence="10">IL3000</strain>
    </source>
</reference>
<dbReference type="InterPro" id="IPR001812">
    <property type="entry name" value="Trypano_VSG_A_N_dom"/>
</dbReference>
<sequence>MIHRNVLVFFLCLAVLLSVCHAKASTGDATDPFLTLAKARSICSASRTMKGVHSYVSRKITEYQKKYDEMDMIRDVARLKVLMKVNLDAKCGREATFLLYVQEGMIGFRAALEKLRAAGVRAVASAGIAAGRLDEFMSVFKQAHGKNNDNRNCAGKIGSVVDGMKLMLKECYRGATIEDGFHSVADVEAEFGVKDLELEEALKTHLATGDKTTSTSSDATVCNLGTINNSKTYVESGSSENDIKWGDGVLIVKKETGNKYEWTANPTTTIPVIKSAISDFGNFKNAVADIERCYAGLRNDWTDSRLKGADMQRILASLKYNKFNTSEAVSFHVLSSLQTDENNTNVLFPEWNREKVAGKILEEELALCDGKNGVRKFSANWWGIWGFIAFL</sequence>
<evidence type="ECO:0000256" key="5">
    <source>
        <dbReference type="ARBA" id="ARBA00023180"/>
    </source>
</evidence>
<evidence type="ECO:0000256" key="6">
    <source>
        <dbReference type="ARBA" id="ARBA00023288"/>
    </source>
</evidence>
<keyword evidence="6" id="KW-0449">Lipoprotein</keyword>
<keyword evidence="4" id="KW-0472">Membrane</keyword>
<reference evidence="9 10" key="2">
    <citation type="journal article" date="2012" name="Proc. Natl. Acad. Sci. U.S.A.">
        <title>Antigenic diversity is generated by distinct evolutionary mechanisms in African trypanosome species.</title>
        <authorList>
            <person name="Jackson A.P."/>
            <person name="Berry A."/>
            <person name="Aslett M."/>
            <person name="Allison H.C."/>
            <person name="Burton P."/>
            <person name="Vavrova-Anderson J."/>
            <person name="Brown R."/>
            <person name="Browne H."/>
            <person name="Corton N."/>
            <person name="Hauser H."/>
            <person name="Gamble J."/>
            <person name="Gilderthorp R."/>
            <person name="Marcello L."/>
            <person name="McQuillan J."/>
            <person name="Otto T.D."/>
            <person name="Quail M.A."/>
            <person name="Sanders M.J."/>
            <person name="van Tonder A."/>
            <person name="Ginger M.L."/>
            <person name="Field M.C."/>
            <person name="Barry J.D."/>
            <person name="Hertz-Fowler C."/>
            <person name="Berriman M."/>
        </authorList>
    </citation>
    <scope>NUCLEOTIDE SEQUENCE [LARGE SCALE GENOMIC DNA]</scope>
    <source>
        <strain evidence="9 10">IL3000</strain>
    </source>
</reference>
<comment type="caution">
    <text evidence="9">The sequence shown here is derived from an EMBL/GenBank/DDBJ whole genome shotgun (WGS) entry which is preliminary data.</text>
</comment>
<protein>
    <submittedName>
        <fullName evidence="9">Transferrin receptor-like, PAG-like</fullName>
    </submittedName>
</protein>
<keyword evidence="2" id="KW-1003">Cell membrane</keyword>
<evidence type="ECO:0000256" key="4">
    <source>
        <dbReference type="ARBA" id="ARBA00023136"/>
    </source>
</evidence>
<feature type="chain" id="PRO_5005678973" evidence="7">
    <location>
        <begin position="23"/>
        <end position="391"/>
    </location>
</feature>
<evidence type="ECO:0000259" key="8">
    <source>
        <dbReference type="Pfam" id="PF00913"/>
    </source>
</evidence>
<organism evidence="9 10">
    <name type="scientific">Trypanosoma congolense (strain IL3000)</name>
    <dbReference type="NCBI Taxonomy" id="1068625"/>
    <lineage>
        <taxon>Eukaryota</taxon>
        <taxon>Discoba</taxon>
        <taxon>Euglenozoa</taxon>
        <taxon>Kinetoplastea</taxon>
        <taxon>Metakinetoplastina</taxon>
        <taxon>Trypanosomatida</taxon>
        <taxon>Trypanosomatidae</taxon>
        <taxon>Trypanosoma</taxon>
        <taxon>Nannomonas</taxon>
    </lineage>
</organism>
<dbReference type="VEuPathDB" id="TriTrypDB:TcIL3000_0_44390"/>
<evidence type="ECO:0000256" key="7">
    <source>
        <dbReference type="SAM" id="SignalP"/>
    </source>
</evidence>
<dbReference type="Gene3D" id="3.90.150.10">
    <property type="entry name" value="Variant Surface Glycoprotein, subunit A domain 1"/>
    <property type="match status" value="1"/>
</dbReference>
<dbReference type="GO" id="GO:0042783">
    <property type="term" value="P:symbiont-mediated evasion of host immune response"/>
    <property type="evidence" value="ECO:0007669"/>
    <property type="project" value="InterPro"/>
</dbReference>
<keyword evidence="7" id="KW-0732">Signal</keyword>
<keyword evidence="10" id="KW-1185">Reference proteome</keyword>
<keyword evidence="3" id="KW-0336">GPI-anchor</keyword>
<keyword evidence="5" id="KW-0325">Glycoprotein</keyword>
<evidence type="ECO:0000256" key="2">
    <source>
        <dbReference type="ARBA" id="ARBA00022475"/>
    </source>
</evidence>
<dbReference type="GO" id="GO:0005886">
    <property type="term" value="C:plasma membrane"/>
    <property type="evidence" value="ECO:0007669"/>
    <property type="project" value="UniProtKB-SubCell"/>
</dbReference>
<dbReference type="EMBL" id="CAEQ01001257">
    <property type="protein sequence ID" value="CCD13731.1"/>
    <property type="molecule type" value="Genomic_DNA"/>
</dbReference>
<evidence type="ECO:0000256" key="3">
    <source>
        <dbReference type="ARBA" id="ARBA00022622"/>
    </source>
</evidence>
<dbReference type="Pfam" id="PF00913">
    <property type="entry name" value="Trypan_glycop"/>
    <property type="match status" value="1"/>
</dbReference>
<feature type="signal peptide" evidence="7">
    <location>
        <begin position="1"/>
        <end position="22"/>
    </location>
</feature>
<dbReference type="GO" id="GO:0098552">
    <property type="term" value="C:side of membrane"/>
    <property type="evidence" value="ECO:0007669"/>
    <property type="project" value="UniProtKB-KW"/>
</dbReference>
<evidence type="ECO:0000313" key="10">
    <source>
        <dbReference type="Proteomes" id="UP000000702"/>
    </source>
</evidence>
<dbReference type="AlphaFoldDB" id="F9W941"/>
<evidence type="ECO:0000256" key="1">
    <source>
        <dbReference type="ARBA" id="ARBA00004609"/>
    </source>
</evidence>
<proteinExistence type="predicted"/>
<keyword evidence="9" id="KW-0675">Receptor</keyword>
<name>F9W941_TRYCI</name>
<gene>
    <name evidence="9" type="ORF">TCIL3000_0_44390</name>
</gene>
<feature type="domain" description="Trypanosome variant surface glycoprotein A-type N-terminal" evidence="8">
    <location>
        <begin position="16"/>
        <end position="287"/>
    </location>
</feature>
<dbReference type="SUPFAM" id="SSF58087">
    <property type="entry name" value="Variant surface glycoprotein (N-terminal domain)"/>
    <property type="match status" value="1"/>
</dbReference>
<evidence type="ECO:0000313" key="9">
    <source>
        <dbReference type="EMBL" id="CCD13731.1"/>
    </source>
</evidence>
<accession>F9W941</accession>